<keyword evidence="2" id="KW-0472">Membrane</keyword>
<feature type="region of interest" description="Disordered" evidence="1">
    <location>
        <begin position="54"/>
        <end position="109"/>
    </location>
</feature>
<dbReference type="InterPro" id="IPR052521">
    <property type="entry name" value="Cell_div_SPOR-domain"/>
</dbReference>
<dbReference type="SUPFAM" id="SSF110997">
    <property type="entry name" value="Sporulation related repeat"/>
    <property type="match status" value="1"/>
</dbReference>
<keyword evidence="2" id="KW-0812">Transmembrane</keyword>
<protein>
    <submittedName>
        <fullName evidence="4">SPOR domain-containing protein</fullName>
    </submittedName>
</protein>
<feature type="compositionally biased region" description="Low complexity" evidence="1">
    <location>
        <begin position="184"/>
        <end position="203"/>
    </location>
</feature>
<feature type="region of interest" description="Disordered" evidence="1">
    <location>
        <begin position="121"/>
        <end position="203"/>
    </location>
</feature>
<keyword evidence="5" id="KW-1185">Reference proteome</keyword>
<gene>
    <name evidence="4" type="ORF">RDV84_05370</name>
</gene>
<sequence>MAARRGKSQAKRNNQGNDSLPGWAWGVLGLLLGVVLILVVPKYFKADGKGDGFFRPQPNPDAQPASVSAEEDAVAPEGSARPARAEAQAKADKPKGAADKTKDGPEYDFYKMLPGKEVEMSDAELAATEAAEEQRRAAQQRRAGQTAAAQPTTAATAAAPASGPVATTLPKPVDTIAPAPSKPPAQVATATAPPASSVAPKPPVVAAAQGTPAATAPATATVAAAAAPAVSDNTRYLLQAGAFQASGQAEEMKAKIAMLGLGARVESAQIGGKTVYRVRMGPYGTAGDLADAKRKLADGGLPGMAIKVQ</sequence>
<dbReference type="Proteomes" id="UP001229313">
    <property type="component" value="Chromosome"/>
</dbReference>
<accession>A0ABY9PD36</accession>
<dbReference type="EMBL" id="CP133568">
    <property type="protein sequence ID" value="WMT04269.1"/>
    <property type="molecule type" value="Genomic_DNA"/>
</dbReference>
<feature type="domain" description="SPOR" evidence="3">
    <location>
        <begin position="230"/>
        <end position="308"/>
    </location>
</feature>
<name>A0ABY9PD36_9GAMM</name>
<dbReference type="Pfam" id="PF05036">
    <property type="entry name" value="SPOR"/>
    <property type="match status" value="1"/>
</dbReference>
<dbReference type="InterPro" id="IPR007730">
    <property type="entry name" value="SPOR-like_dom"/>
</dbReference>
<dbReference type="RefSeq" id="WP_309152704.1">
    <property type="nucleotide sequence ID" value="NZ_CP133568.1"/>
</dbReference>
<dbReference type="Gene3D" id="3.30.70.1070">
    <property type="entry name" value="Sporulation related repeat"/>
    <property type="match status" value="1"/>
</dbReference>
<evidence type="ECO:0000313" key="5">
    <source>
        <dbReference type="Proteomes" id="UP001229313"/>
    </source>
</evidence>
<feature type="compositionally biased region" description="Low complexity" evidence="1">
    <location>
        <begin position="140"/>
        <end position="161"/>
    </location>
</feature>
<keyword evidence="2" id="KW-1133">Transmembrane helix</keyword>
<reference evidence="4 5" key="1">
    <citation type="submission" date="2023-08" db="EMBL/GenBank/DDBJ databases">
        <title>The whole genome sequence of Lysobacter yananisis.</title>
        <authorList>
            <person name="Sun H."/>
        </authorList>
    </citation>
    <scope>NUCLEOTIDE SEQUENCE [LARGE SCALE GENOMIC DNA]</scope>
    <source>
        <strain evidence="4 5">SNNU513</strain>
    </source>
</reference>
<dbReference type="PANTHER" id="PTHR38687">
    <property type="entry name" value="CELL DIVISION PROTEIN DEDD-RELATED"/>
    <property type="match status" value="1"/>
</dbReference>
<evidence type="ECO:0000256" key="1">
    <source>
        <dbReference type="SAM" id="MobiDB-lite"/>
    </source>
</evidence>
<feature type="compositionally biased region" description="Basic and acidic residues" evidence="1">
    <location>
        <begin position="83"/>
        <end position="109"/>
    </location>
</feature>
<organism evidence="4 5">
    <name type="scientific">Lysobacter yananisis</name>
    <dbReference type="NCBI Taxonomy" id="1003114"/>
    <lineage>
        <taxon>Bacteria</taxon>
        <taxon>Pseudomonadati</taxon>
        <taxon>Pseudomonadota</taxon>
        <taxon>Gammaproteobacteria</taxon>
        <taxon>Lysobacterales</taxon>
        <taxon>Lysobacteraceae</taxon>
        <taxon>Lysobacter</taxon>
    </lineage>
</organism>
<evidence type="ECO:0000259" key="3">
    <source>
        <dbReference type="PROSITE" id="PS51724"/>
    </source>
</evidence>
<dbReference type="PROSITE" id="PS51724">
    <property type="entry name" value="SPOR"/>
    <property type="match status" value="1"/>
</dbReference>
<feature type="transmembrane region" description="Helical" evidence="2">
    <location>
        <begin position="20"/>
        <end position="40"/>
    </location>
</feature>
<evidence type="ECO:0000313" key="4">
    <source>
        <dbReference type="EMBL" id="WMT04269.1"/>
    </source>
</evidence>
<dbReference type="InterPro" id="IPR036680">
    <property type="entry name" value="SPOR-like_sf"/>
</dbReference>
<evidence type="ECO:0000256" key="2">
    <source>
        <dbReference type="SAM" id="Phobius"/>
    </source>
</evidence>
<dbReference type="PANTHER" id="PTHR38687:SF1">
    <property type="entry name" value="CELL DIVISION PROTEIN DEDD"/>
    <property type="match status" value="1"/>
</dbReference>
<proteinExistence type="predicted"/>